<feature type="region of interest" description="Disordered" evidence="1">
    <location>
        <begin position="1"/>
        <end position="124"/>
    </location>
</feature>
<evidence type="ECO:0000313" key="3">
    <source>
        <dbReference type="Proteomes" id="UP001489004"/>
    </source>
</evidence>
<accession>A0AAW1PS04</accession>
<comment type="caution">
    <text evidence="2">The sequence shown here is derived from an EMBL/GenBank/DDBJ whole genome shotgun (WGS) entry which is preliminary data.</text>
</comment>
<feature type="compositionally biased region" description="Polar residues" evidence="1">
    <location>
        <begin position="42"/>
        <end position="68"/>
    </location>
</feature>
<feature type="compositionally biased region" description="Basic and acidic residues" evidence="1">
    <location>
        <begin position="18"/>
        <end position="27"/>
    </location>
</feature>
<gene>
    <name evidence="2" type="ORF">WJX72_006376</name>
</gene>
<protein>
    <submittedName>
        <fullName evidence="2">Uncharacterized protein</fullName>
    </submittedName>
</protein>
<keyword evidence="3" id="KW-1185">Reference proteome</keyword>
<organism evidence="2 3">
    <name type="scientific">[Myrmecia] bisecta</name>
    <dbReference type="NCBI Taxonomy" id="41462"/>
    <lineage>
        <taxon>Eukaryota</taxon>
        <taxon>Viridiplantae</taxon>
        <taxon>Chlorophyta</taxon>
        <taxon>core chlorophytes</taxon>
        <taxon>Trebouxiophyceae</taxon>
        <taxon>Trebouxiales</taxon>
        <taxon>Trebouxiaceae</taxon>
        <taxon>Myrmecia</taxon>
    </lineage>
</organism>
<feature type="compositionally biased region" description="Basic and acidic residues" evidence="1">
    <location>
        <begin position="103"/>
        <end position="124"/>
    </location>
</feature>
<dbReference type="Proteomes" id="UP001489004">
    <property type="component" value="Unassembled WGS sequence"/>
</dbReference>
<evidence type="ECO:0000256" key="1">
    <source>
        <dbReference type="SAM" id="MobiDB-lite"/>
    </source>
</evidence>
<proteinExistence type="predicted"/>
<evidence type="ECO:0000313" key="2">
    <source>
        <dbReference type="EMBL" id="KAK9811577.1"/>
    </source>
</evidence>
<feature type="compositionally biased region" description="Low complexity" evidence="1">
    <location>
        <begin position="1"/>
        <end position="16"/>
    </location>
</feature>
<name>A0AAW1PS04_9CHLO</name>
<reference evidence="2 3" key="1">
    <citation type="journal article" date="2024" name="Nat. Commun.">
        <title>Phylogenomics reveals the evolutionary origins of lichenization in chlorophyte algae.</title>
        <authorList>
            <person name="Puginier C."/>
            <person name="Libourel C."/>
            <person name="Otte J."/>
            <person name="Skaloud P."/>
            <person name="Haon M."/>
            <person name="Grisel S."/>
            <person name="Petersen M."/>
            <person name="Berrin J.G."/>
            <person name="Delaux P.M."/>
            <person name="Dal Grande F."/>
            <person name="Keller J."/>
        </authorList>
    </citation>
    <scope>NUCLEOTIDE SEQUENCE [LARGE SCALE GENOMIC DNA]</scope>
    <source>
        <strain evidence="2 3">SAG 2043</strain>
    </source>
</reference>
<dbReference type="EMBL" id="JALJOR010000009">
    <property type="protein sequence ID" value="KAK9811577.1"/>
    <property type="molecule type" value="Genomic_DNA"/>
</dbReference>
<sequence>MQQQQQQPAASQPAASHDTLDRPRQDPGHPTTPVLSDKRLAAQQTSDVPAASRTPTGPLSQAVMNVSPHTPEYVHVPDTAPPPPPRKGSRPHPIKLSPNAPVRRLDFDTHPMLHGHSDDAGSQS</sequence>
<dbReference type="AlphaFoldDB" id="A0AAW1PS04"/>